<evidence type="ECO:0000256" key="5">
    <source>
        <dbReference type="ARBA" id="ARBA00022989"/>
    </source>
</evidence>
<comment type="subcellular location">
    <subcellularLocation>
        <location evidence="1 7">Cell inner membrane</location>
        <topology evidence="1 7">Multi-pass membrane protein</topology>
    </subcellularLocation>
</comment>
<comment type="similarity">
    <text evidence="7">Belongs to the TRAP transporter large permease family.</text>
</comment>
<feature type="domain" description="TRAP C4-dicarboxylate transport system permease DctM subunit" evidence="8">
    <location>
        <begin position="13"/>
        <end position="423"/>
    </location>
</feature>
<evidence type="ECO:0000259" key="8">
    <source>
        <dbReference type="Pfam" id="PF06808"/>
    </source>
</evidence>
<dbReference type="EMBL" id="SBLC01000039">
    <property type="protein sequence ID" value="RWY38186.1"/>
    <property type="molecule type" value="Genomic_DNA"/>
</dbReference>
<dbReference type="PIRSF" id="PIRSF006066">
    <property type="entry name" value="HI0050"/>
    <property type="match status" value="1"/>
</dbReference>
<accession>A0A3S3UXK8</accession>
<keyword evidence="7" id="KW-0813">Transport</keyword>
<keyword evidence="3 7" id="KW-0997">Cell inner membrane</keyword>
<feature type="transmembrane region" description="Helical" evidence="7">
    <location>
        <begin position="363"/>
        <end position="387"/>
    </location>
</feature>
<dbReference type="GO" id="GO:0005886">
    <property type="term" value="C:plasma membrane"/>
    <property type="evidence" value="ECO:0007669"/>
    <property type="project" value="UniProtKB-SubCell"/>
</dbReference>
<evidence type="ECO:0000256" key="2">
    <source>
        <dbReference type="ARBA" id="ARBA00022475"/>
    </source>
</evidence>
<keyword evidence="10" id="KW-1185">Reference proteome</keyword>
<evidence type="ECO:0000256" key="7">
    <source>
        <dbReference type="RuleBase" id="RU369079"/>
    </source>
</evidence>
<feature type="transmembrane region" description="Helical" evidence="7">
    <location>
        <begin position="321"/>
        <end position="351"/>
    </location>
</feature>
<name>A0A3S3UXK8_9RHOB</name>
<dbReference type="OrthoDB" id="9790209at2"/>
<keyword evidence="5 7" id="KW-1133">Transmembrane helix</keyword>
<feature type="transmembrane region" description="Helical" evidence="7">
    <location>
        <begin position="174"/>
        <end position="196"/>
    </location>
</feature>
<feature type="transmembrane region" description="Helical" evidence="7">
    <location>
        <begin position="12"/>
        <end position="40"/>
    </location>
</feature>
<evidence type="ECO:0000256" key="3">
    <source>
        <dbReference type="ARBA" id="ARBA00022519"/>
    </source>
</evidence>
<comment type="subunit">
    <text evidence="7">The complex comprises the extracytoplasmic solute receptor protein and the two transmembrane proteins.</text>
</comment>
<feature type="transmembrane region" description="Helical" evidence="7">
    <location>
        <begin position="249"/>
        <end position="267"/>
    </location>
</feature>
<dbReference type="PANTHER" id="PTHR33362">
    <property type="entry name" value="SIALIC ACID TRAP TRANSPORTER PERMEASE PROTEIN SIAT-RELATED"/>
    <property type="match status" value="1"/>
</dbReference>
<dbReference type="InterPro" id="IPR004681">
    <property type="entry name" value="TRAP_DctM"/>
</dbReference>
<proteinExistence type="inferred from homology"/>
<evidence type="ECO:0000313" key="9">
    <source>
        <dbReference type="EMBL" id="RWY38186.1"/>
    </source>
</evidence>
<feature type="transmembrane region" description="Helical" evidence="7">
    <location>
        <begin position="99"/>
        <end position="123"/>
    </location>
</feature>
<dbReference type="GO" id="GO:0022857">
    <property type="term" value="F:transmembrane transporter activity"/>
    <property type="evidence" value="ECO:0007669"/>
    <property type="project" value="UniProtKB-UniRule"/>
</dbReference>
<feature type="transmembrane region" description="Helical" evidence="7">
    <location>
        <begin position="407"/>
        <end position="428"/>
    </location>
</feature>
<keyword evidence="6 7" id="KW-0472">Membrane</keyword>
<evidence type="ECO:0000313" key="10">
    <source>
        <dbReference type="Proteomes" id="UP000287168"/>
    </source>
</evidence>
<dbReference type="RefSeq" id="WP_128490567.1">
    <property type="nucleotide sequence ID" value="NZ_JBHLXB010000027.1"/>
</dbReference>
<evidence type="ECO:0000256" key="1">
    <source>
        <dbReference type="ARBA" id="ARBA00004429"/>
    </source>
</evidence>
<dbReference type="AlphaFoldDB" id="A0A3S3UXK8"/>
<comment type="function">
    <text evidence="7">Part of the tripartite ATP-independent periplasmic (TRAP) transport system.</text>
</comment>
<protein>
    <recommendedName>
        <fullName evidence="7">TRAP transporter large permease protein</fullName>
    </recommendedName>
</protein>
<feature type="transmembrane region" description="Helical" evidence="7">
    <location>
        <begin position="144"/>
        <end position="168"/>
    </location>
</feature>
<dbReference type="InterPro" id="IPR010656">
    <property type="entry name" value="DctM"/>
</dbReference>
<keyword evidence="4 7" id="KW-0812">Transmembrane</keyword>
<comment type="caution">
    <text evidence="9">The sequence shown here is derived from an EMBL/GenBank/DDBJ whole genome shotgun (WGS) entry which is preliminary data.</text>
</comment>
<keyword evidence="2" id="KW-1003">Cell membrane</keyword>
<organism evidence="9 10">
    <name type="scientific">Falsigemmobacter intermedius</name>
    <dbReference type="NCBI Taxonomy" id="1553448"/>
    <lineage>
        <taxon>Bacteria</taxon>
        <taxon>Pseudomonadati</taxon>
        <taxon>Pseudomonadota</taxon>
        <taxon>Alphaproteobacteria</taxon>
        <taxon>Rhodobacterales</taxon>
        <taxon>Paracoccaceae</taxon>
        <taxon>Falsigemmobacter</taxon>
    </lineage>
</organism>
<feature type="transmembrane region" description="Helical" evidence="7">
    <location>
        <begin position="217"/>
        <end position="243"/>
    </location>
</feature>
<dbReference type="Proteomes" id="UP000287168">
    <property type="component" value="Unassembled WGS sequence"/>
</dbReference>
<evidence type="ECO:0000256" key="6">
    <source>
        <dbReference type="ARBA" id="ARBA00023136"/>
    </source>
</evidence>
<evidence type="ECO:0000256" key="4">
    <source>
        <dbReference type="ARBA" id="ARBA00022692"/>
    </source>
</evidence>
<feature type="transmembrane region" description="Helical" evidence="7">
    <location>
        <begin position="52"/>
        <end position="74"/>
    </location>
</feature>
<dbReference type="Pfam" id="PF06808">
    <property type="entry name" value="DctM"/>
    <property type="match status" value="1"/>
</dbReference>
<gene>
    <name evidence="9" type="ORF">EP867_16490</name>
</gene>
<dbReference type="PANTHER" id="PTHR33362:SF5">
    <property type="entry name" value="C4-DICARBOXYLATE TRAP TRANSPORTER LARGE PERMEASE PROTEIN DCTM"/>
    <property type="match status" value="1"/>
</dbReference>
<dbReference type="NCBIfam" id="TIGR00786">
    <property type="entry name" value="dctM"/>
    <property type="match status" value="1"/>
</dbReference>
<sequence length="435" mass="46525">MEWWMILSGSLTLLLLAFLTGAPLFVGFFAINLATVWYLMGMRGISLAANSIFDSANLGTLTAIPLFLLMGEILTRSGSVENLLRASDGLIGRLRGRQFVLTIFISFLFGALAGAAMAVAAMLGRSLYPRMRARNYDSRLSMGAIMAGASLAPLIPPSVLAVVIATMADISVSQMLISGIGPAVVCGTLFLCYLFWRCWRDPSLAPEAADADEDRPGVLASLLLMAPFSLVIFSIMGLILLGITTPSEAAATGVVGAVLVALIYRRFSFKMLGEALGGAMSICTMIMVIVVASNLFGQLLAFSGATRNLVIVGQQLADNPWLLLIAMQLMIFVMSLFVDPIALMLMLIPIFKTLVAAAGIDPLWFWTLVLVNLTIGGITPPFGYTLFALKAATGEPLREVYRASAPWVMLMLLSMLITALVPEVALWLPSLAAGK</sequence>
<reference evidence="9 10" key="1">
    <citation type="journal article" date="2015" name="Int. J. Syst. Evol. Microbiol.">
        <title>Gemmobacter intermedius sp. nov., isolated from a white stork (Ciconia ciconia).</title>
        <authorList>
            <person name="Kampfer P."/>
            <person name="Jerzak L."/>
            <person name="Wilharm G."/>
            <person name="Golke J."/>
            <person name="Busse H.J."/>
            <person name="Glaeser S.P."/>
        </authorList>
    </citation>
    <scope>NUCLEOTIDE SEQUENCE [LARGE SCALE GENOMIC DNA]</scope>
    <source>
        <strain evidence="9 10">119/4</strain>
    </source>
</reference>
<feature type="transmembrane region" description="Helical" evidence="7">
    <location>
        <begin position="279"/>
        <end position="301"/>
    </location>
</feature>